<proteinExistence type="predicted"/>
<sequence length="45" mass="5358">MLILLIVIVSDFCYLYWVSFAPVGTFCNKYLVFQNKINLIDFKHK</sequence>
<protein>
    <submittedName>
        <fullName evidence="1">Uncharacterized protein</fullName>
    </submittedName>
</protein>
<organism evidence="1">
    <name type="scientific">Rhizophora mucronata</name>
    <name type="common">Asiatic mangrove</name>
    <dbReference type="NCBI Taxonomy" id="61149"/>
    <lineage>
        <taxon>Eukaryota</taxon>
        <taxon>Viridiplantae</taxon>
        <taxon>Streptophyta</taxon>
        <taxon>Embryophyta</taxon>
        <taxon>Tracheophyta</taxon>
        <taxon>Spermatophyta</taxon>
        <taxon>Magnoliopsida</taxon>
        <taxon>eudicotyledons</taxon>
        <taxon>Gunneridae</taxon>
        <taxon>Pentapetalae</taxon>
        <taxon>rosids</taxon>
        <taxon>fabids</taxon>
        <taxon>Malpighiales</taxon>
        <taxon>Rhizophoraceae</taxon>
        <taxon>Rhizophora</taxon>
    </lineage>
</organism>
<name>A0A2P2N2G8_RHIMU</name>
<accession>A0A2P2N2G8</accession>
<dbReference type="AlphaFoldDB" id="A0A2P2N2G8"/>
<evidence type="ECO:0000313" key="1">
    <source>
        <dbReference type="EMBL" id="MBX36670.1"/>
    </source>
</evidence>
<dbReference type="EMBL" id="GGEC01056186">
    <property type="protein sequence ID" value="MBX36670.1"/>
    <property type="molecule type" value="Transcribed_RNA"/>
</dbReference>
<reference evidence="1" key="1">
    <citation type="submission" date="2018-02" db="EMBL/GenBank/DDBJ databases">
        <title>Rhizophora mucronata_Transcriptome.</title>
        <authorList>
            <person name="Meera S.P."/>
            <person name="Sreeshan A."/>
            <person name="Augustine A."/>
        </authorList>
    </citation>
    <scope>NUCLEOTIDE SEQUENCE</scope>
    <source>
        <tissue evidence="1">Leaf</tissue>
    </source>
</reference>